<organism evidence="1 2">
    <name type="scientific">Capsicum annuum</name>
    <name type="common">Capsicum pepper</name>
    <dbReference type="NCBI Taxonomy" id="4072"/>
    <lineage>
        <taxon>Eukaryota</taxon>
        <taxon>Viridiplantae</taxon>
        <taxon>Streptophyta</taxon>
        <taxon>Embryophyta</taxon>
        <taxon>Tracheophyta</taxon>
        <taxon>Spermatophyta</taxon>
        <taxon>Magnoliopsida</taxon>
        <taxon>eudicotyledons</taxon>
        <taxon>Gunneridae</taxon>
        <taxon>Pentapetalae</taxon>
        <taxon>asterids</taxon>
        <taxon>lamiids</taxon>
        <taxon>Solanales</taxon>
        <taxon>Solanaceae</taxon>
        <taxon>Solanoideae</taxon>
        <taxon>Capsiceae</taxon>
        <taxon>Capsicum</taxon>
    </lineage>
</organism>
<dbReference type="AlphaFoldDB" id="A0A2G2ZGL8"/>
<name>A0A2G2ZGL8_CAPAN</name>
<dbReference type="Proteomes" id="UP000222542">
    <property type="component" value="Unassembled WGS sequence"/>
</dbReference>
<dbReference type="EMBL" id="AYRZ02000005">
    <property type="protein sequence ID" value="PHT81051.1"/>
    <property type="molecule type" value="Genomic_DNA"/>
</dbReference>
<reference evidence="1 2" key="1">
    <citation type="journal article" date="2014" name="Nat. Genet.">
        <title>Genome sequence of the hot pepper provides insights into the evolution of pungency in Capsicum species.</title>
        <authorList>
            <person name="Kim S."/>
            <person name="Park M."/>
            <person name="Yeom S.I."/>
            <person name="Kim Y.M."/>
            <person name="Lee J.M."/>
            <person name="Lee H.A."/>
            <person name="Seo E."/>
            <person name="Choi J."/>
            <person name="Cheong K."/>
            <person name="Kim K.T."/>
            <person name="Jung K."/>
            <person name="Lee G.W."/>
            <person name="Oh S.K."/>
            <person name="Bae C."/>
            <person name="Kim S.B."/>
            <person name="Lee H.Y."/>
            <person name="Kim S.Y."/>
            <person name="Kim M.S."/>
            <person name="Kang B.C."/>
            <person name="Jo Y.D."/>
            <person name="Yang H.B."/>
            <person name="Jeong H.J."/>
            <person name="Kang W.H."/>
            <person name="Kwon J.K."/>
            <person name="Shin C."/>
            <person name="Lim J.Y."/>
            <person name="Park J.H."/>
            <person name="Huh J.H."/>
            <person name="Kim J.S."/>
            <person name="Kim B.D."/>
            <person name="Cohen O."/>
            <person name="Paran I."/>
            <person name="Suh M.C."/>
            <person name="Lee S.B."/>
            <person name="Kim Y.K."/>
            <person name="Shin Y."/>
            <person name="Noh S.J."/>
            <person name="Park J."/>
            <person name="Seo Y.S."/>
            <person name="Kwon S.Y."/>
            <person name="Kim H.A."/>
            <person name="Park J.M."/>
            <person name="Kim H.J."/>
            <person name="Choi S.B."/>
            <person name="Bosland P.W."/>
            <person name="Reeves G."/>
            <person name="Jo S.H."/>
            <person name="Lee B.W."/>
            <person name="Cho H.T."/>
            <person name="Choi H.S."/>
            <person name="Lee M.S."/>
            <person name="Yu Y."/>
            <person name="Do Choi Y."/>
            <person name="Park B.S."/>
            <person name="van Deynze A."/>
            <person name="Ashrafi H."/>
            <person name="Hill T."/>
            <person name="Kim W.T."/>
            <person name="Pai H.S."/>
            <person name="Ahn H.K."/>
            <person name="Yeam I."/>
            <person name="Giovannoni J.J."/>
            <person name="Rose J.K."/>
            <person name="Sorensen I."/>
            <person name="Lee S.J."/>
            <person name="Kim R.W."/>
            <person name="Choi I.Y."/>
            <person name="Choi B.S."/>
            <person name="Lim J.S."/>
            <person name="Lee Y.H."/>
            <person name="Choi D."/>
        </authorList>
    </citation>
    <scope>NUCLEOTIDE SEQUENCE [LARGE SCALE GENOMIC DNA]</scope>
    <source>
        <strain evidence="2">cv. CM334</strain>
    </source>
</reference>
<comment type="caution">
    <text evidence="1">The sequence shown here is derived from an EMBL/GenBank/DDBJ whole genome shotgun (WGS) entry which is preliminary data.</text>
</comment>
<keyword evidence="2" id="KW-1185">Reference proteome</keyword>
<proteinExistence type="predicted"/>
<evidence type="ECO:0008006" key="3">
    <source>
        <dbReference type="Google" id="ProtNLM"/>
    </source>
</evidence>
<gene>
    <name evidence="1" type="ORF">T459_14066</name>
</gene>
<evidence type="ECO:0000313" key="1">
    <source>
        <dbReference type="EMBL" id="PHT81051.1"/>
    </source>
</evidence>
<protein>
    <recommendedName>
        <fullName evidence="3">Aminotransferase-like plant mobile domain-containing protein</fullName>
    </recommendedName>
</protein>
<evidence type="ECO:0000313" key="2">
    <source>
        <dbReference type="Proteomes" id="UP000222542"/>
    </source>
</evidence>
<accession>A0A2G2ZGL8</accession>
<dbReference type="Gramene" id="PHT81051">
    <property type="protein sequence ID" value="PHT81051"/>
    <property type="gene ID" value="T459_14066"/>
</dbReference>
<sequence>MIYSRDSTSSSSDPRYLIISYHKDSEVKTNLLIGMPLARQYVALWPSLKNIPNLNQWTLEFHSCPPKTWVRCSFNHHIKNIANTLPCLRRQIINEENRWGETFQLSGEFHYIPRYWEWAKDVLSRSCQTLKDAKIYYAVYGSLFTYDHNTNILQAFCKAWCPVTNTLLILVGEISLSFWDLHIIGDLSIIESLCEEVVPNVTATPR</sequence>
<reference evidence="1 2" key="2">
    <citation type="journal article" date="2017" name="Genome Biol.">
        <title>New reference genome sequences of hot pepper reveal the massive evolution of plant disease-resistance genes by retroduplication.</title>
        <authorList>
            <person name="Kim S."/>
            <person name="Park J."/>
            <person name="Yeom S.I."/>
            <person name="Kim Y.M."/>
            <person name="Seo E."/>
            <person name="Kim K.T."/>
            <person name="Kim M.S."/>
            <person name="Lee J.M."/>
            <person name="Cheong K."/>
            <person name="Shin H.S."/>
            <person name="Kim S.B."/>
            <person name="Han K."/>
            <person name="Lee J."/>
            <person name="Park M."/>
            <person name="Lee H.A."/>
            <person name="Lee H.Y."/>
            <person name="Lee Y."/>
            <person name="Oh S."/>
            <person name="Lee J.H."/>
            <person name="Choi E."/>
            <person name="Choi E."/>
            <person name="Lee S.E."/>
            <person name="Jeon J."/>
            <person name="Kim H."/>
            <person name="Choi G."/>
            <person name="Song H."/>
            <person name="Lee J."/>
            <person name="Lee S.C."/>
            <person name="Kwon J.K."/>
            <person name="Lee H.Y."/>
            <person name="Koo N."/>
            <person name="Hong Y."/>
            <person name="Kim R.W."/>
            <person name="Kang W.H."/>
            <person name="Huh J.H."/>
            <person name="Kang B.C."/>
            <person name="Yang T.J."/>
            <person name="Lee Y.H."/>
            <person name="Bennetzen J.L."/>
            <person name="Choi D."/>
        </authorList>
    </citation>
    <scope>NUCLEOTIDE SEQUENCE [LARGE SCALE GENOMIC DNA]</scope>
    <source>
        <strain evidence="2">cv. CM334</strain>
    </source>
</reference>